<sequence length="120" mass="13717">MAFMIPVVKNEWDIYKSNKPRKVSESNSVNSTTNSRSRKISECTSGSLSSSSRPKSILKYQSVPDRISSTSNFRRRTSSECTNSKTKTNPENVELKRSQSWLAKLKKFMKNKSDDERTKS</sequence>
<name>A0A834MDX6_RHYFE</name>
<evidence type="ECO:0000313" key="2">
    <source>
        <dbReference type="EMBL" id="KAF7278146.1"/>
    </source>
</evidence>
<keyword evidence="3" id="KW-1185">Reference proteome</keyword>
<comment type="caution">
    <text evidence="2">The sequence shown here is derived from an EMBL/GenBank/DDBJ whole genome shotgun (WGS) entry which is preliminary data.</text>
</comment>
<dbReference type="OrthoDB" id="6357957at2759"/>
<proteinExistence type="predicted"/>
<dbReference type="Proteomes" id="UP000625711">
    <property type="component" value="Unassembled WGS sequence"/>
</dbReference>
<evidence type="ECO:0000313" key="3">
    <source>
        <dbReference type="Proteomes" id="UP000625711"/>
    </source>
</evidence>
<dbReference type="AlphaFoldDB" id="A0A834MDX6"/>
<reference evidence="2" key="1">
    <citation type="submission" date="2020-08" db="EMBL/GenBank/DDBJ databases">
        <title>Genome sequencing and assembly of the red palm weevil Rhynchophorus ferrugineus.</title>
        <authorList>
            <person name="Dias G.B."/>
            <person name="Bergman C.M."/>
            <person name="Manee M."/>
        </authorList>
    </citation>
    <scope>NUCLEOTIDE SEQUENCE</scope>
    <source>
        <strain evidence="2">AA-2017</strain>
        <tissue evidence="2">Whole larva</tissue>
    </source>
</reference>
<accession>A0A834MDX6</accession>
<dbReference type="PANTHER" id="PTHR38338">
    <property type="entry name" value="AGAP013079-PA"/>
    <property type="match status" value="1"/>
</dbReference>
<feature type="compositionally biased region" description="Low complexity" evidence="1">
    <location>
        <begin position="42"/>
        <end position="55"/>
    </location>
</feature>
<feature type="compositionally biased region" description="Polar residues" evidence="1">
    <location>
        <begin position="80"/>
        <end position="91"/>
    </location>
</feature>
<dbReference type="EMBL" id="JAACXV010000406">
    <property type="protein sequence ID" value="KAF7278146.1"/>
    <property type="molecule type" value="Genomic_DNA"/>
</dbReference>
<feature type="compositionally biased region" description="Low complexity" evidence="1">
    <location>
        <begin position="25"/>
        <end position="35"/>
    </location>
</feature>
<organism evidence="2 3">
    <name type="scientific">Rhynchophorus ferrugineus</name>
    <name type="common">Red palm weevil</name>
    <name type="synonym">Curculio ferrugineus</name>
    <dbReference type="NCBI Taxonomy" id="354439"/>
    <lineage>
        <taxon>Eukaryota</taxon>
        <taxon>Metazoa</taxon>
        <taxon>Ecdysozoa</taxon>
        <taxon>Arthropoda</taxon>
        <taxon>Hexapoda</taxon>
        <taxon>Insecta</taxon>
        <taxon>Pterygota</taxon>
        <taxon>Neoptera</taxon>
        <taxon>Endopterygota</taxon>
        <taxon>Coleoptera</taxon>
        <taxon>Polyphaga</taxon>
        <taxon>Cucujiformia</taxon>
        <taxon>Curculionidae</taxon>
        <taxon>Dryophthorinae</taxon>
        <taxon>Rhynchophorus</taxon>
    </lineage>
</organism>
<feature type="region of interest" description="Disordered" evidence="1">
    <location>
        <begin position="20"/>
        <end position="98"/>
    </location>
</feature>
<gene>
    <name evidence="2" type="ORF">GWI33_008762</name>
</gene>
<evidence type="ECO:0000256" key="1">
    <source>
        <dbReference type="SAM" id="MobiDB-lite"/>
    </source>
</evidence>
<protein>
    <submittedName>
        <fullName evidence="2">Uncharacterized protein</fullName>
    </submittedName>
</protein>
<dbReference type="PANTHER" id="PTHR38338:SF1">
    <property type="entry name" value="AGAP013079-PA"/>
    <property type="match status" value="1"/>
</dbReference>